<keyword evidence="4" id="KW-1185">Reference proteome</keyword>
<name>A0A9E5JNR2_9MICO</name>
<organism evidence="3 4">
    <name type="scientific">Microcella pacifica</name>
    <dbReference type="NCBI Taxonomy" id="2591847"/>
    <lineage>
        <taxon>Bacteria</taxon>
        <taxon>Bacillati</taxon>
        <taxon>Actinomycetota</taxon>
        <taxon>Actinomycetes</taxon>
        <taxon>Micrococcales</taxon>
        <taxon>Microbacteriaceae</taxon>
        <taxon>Microcella</taxon>
    </lineage>
</organism>
<feature type="domain" description="Methyltransferase FkbM" evidence="2">
    <location>
        <begin position="148"/>
        <end position="299"/>
    </location>
</feature>
<dbReference type="Pfam" id="PF05050">
    <property type="entry name" value="Methyltransf_21"/>
    <property type="match status" value="1"/>
</dbReference>
<dbReference type="OrthoDB" id="9810122at2"/>
<dbReference type="InterPro" id="IPR029063">
    <property type="entry name" value="SAM-dependent_MTases_sf"/>
</dbReference>
<keyword evidence="3" id="KW-0808">Transferase</keyword>
<dbReference type="RefSeq" id="WP_152582440.1">
    <property type="nucleotide sequence ID" value="NZ_VIKT02000008.1"/>
</dbReference>
<proteinExistence type="predicted"/>
<comment type="caution">
    <text evidence="3">The sequence shown here is derived from an EMBL/GenBank/DDBJ whole genome shotgun (WGS) entry which is preliminary data.</text>
</comment>
<dbReference type="AlphaFoldDB" id="A0A9E5JNR2"/>
<evidence type="ECO:0000313" key="4">
    <source>
        <dbReference type="Proteomes" id="UP000818266"/>
    </source>
</evidence>
<accession>A0A9E5JNR2</accession>
<sequence>MPRSLAALAQSGVSRTRWRFLTNPVRRLIFFLARPYFAALLREIHRTSASSGARAEAPRGVDQKLIDTLVAQQHALSDRLATVEAQRVTRAREEDERAREREQAAQERARELSRLEGPASYSQAGEDRICAYILGRIGVAPGAVRYLDVGAALPVGDNNTFLFYEAGGRGVLVEADPEYVDQYARERPRDTVLQGAVVPAVLAASESIRFHRTVDRGWSTVLDERATLARQLGKDGPGGETLTVPTLALGRIIEEHFSTTGLDLLSVDIEGLDAAVLDEIDFSAAAPQVVVVENPFDTETNRFTESDLPALRAAGYTRYASTHINAIWISPRVAARLTF</sequence>
<reference evidence="3 4" key="1">
    <citation type="submission" date="2020-03" db="EMBL/GenBank/DDBJ databases">
        <title>Chryseoglobus sp. isolated from a deep-sea seamount.</title>
        <authorList>
            <person name="Zhang D.-C."/>
        </authorList>
    </citation>
    <scope>NUCLEOTIDE SEQUENCE [LARGE SCALE GENOMIC DNA]</scope>
    <source>
        <strain evidence="3 4">KN1116</strain>
    </source>
</reference>
<protein>
    <submittedName>
        <fullName evidence="3">FkbM family methyltransferase</fullName>
    </submittedName>
</protein>
<dbReference type="Gene3D" id="3.40.50.150">
    <property type="entry name" value="Vaccinia Virus protein VP39"/>
    <property type="match status" value="1"/>
</dbReference>
<gene>
    <name evidence="3" type="ORF">FK219_006465</name>
</gene>
<dbReference type="GO" id="GO:0008168">
    <property type="term" value="F:methyltransferase activity"/>
    <property type="evidence" value="ECO:0007669"/>
    <property type="project" value="UniProtKB-KW"/>
</dbReference>
<feature type="compositionally biased region" description="Basic and acidic residues" evidence="1">
    <location>
        <begin position="90"/>
        <end position="114"/>
    </location>
</feature>
<dbReference type="EMBL" id="VIKT02000008">
    <property type="protein sequence ID" value="NHF62880.1"/>
    <property type="molecule type" value="Genomic_DNA"/>
</dbReference>
<keyword evidence="3" id="KW-0489">Methyltransferase</keyword>
<feature type="region of interest" description="Disordered" evidence="1">
    <location>
        <begin position="87"/>
        <end position="119"/>
    </location>
</feature>
<dbReference type="GO" id="GO:0032259">
    <property type="term" value="P:methylation"/>
    <property type="evidence" value="ECO:0007669"/>
    <property type="project" value="UniProtKB-KW"/>
</dbReference>
<dbReference type="Proteomes" id="UP000818266">
    <property type="component" value="Unassembled WGS sequence"/>
</dbReference>
<dbReference type="SUPFAM" id="SSF53335">
    <property type="entry name" value="S-adenosyl-L-methionine-dependent methyltransferases"/>
    <property type="match status" value="1"/>
</dbReference>
<evidence type="ECO:0000259" key="2">
    <source>
        <dbReference type="Pfam" id="PF05050"/>
    </source>
</evidence>
<evidence type="ECO:0000256" key="1">
    <source>
        <dbReference type="SAM" id="MobiDB-lite"/>
    </source>
</evidence>
<dbReference type="InterPro" id="IPR006342">
    <property type="entry name" value="FkbM_mtfrase"/>
</dbReference>
<evidence type="ECO:0000313" key="3">
    <source>
        <dbReference type="EMBL" id="NHF62880.1"/>
    </source>
</evidence>